<dbReference type="GO" id="GO:0016491">
    <property type="term" value="F:oxidoreductase activity"/>
    <property type="evidence" value="ECO:0007669"/>
    <property type="project" value="InterPro"/>
</dbReference>
<dbReference type="Pfam" id="PF03358">
    <property type="entry name" value="FMN_red"/>
    <property type="match status" value="1"/>
</dbReference>
<dbReference type="InterPro" id="IPR005025">
    <property type="entry name" value="FMN_Rdtase-like_dom"/>
</dbReference>
<keyword evidence="3" id="KW-1185">Reference proteome</keyword>
<dbReference type="InterPro" id="IPR029039">
    <property type="entry name" value="Flavoprotein-like_sf"/>
</dbReference>
<sequence length="200" mass="21023">MRAVVLNCSLKPSPNTSNTQLLADVVLGELKGRGVAVSVHRLADLSIPPGVETDLGDGDDWPRVHADLLAAEILVVASPTWVGKPSSLAQRALERMDAMISETDDDGRPVAFNRVAGVVVTGNEDGAHHVIGEIAGGLGDIGYTIPGQAFTYWNMGPGPGPDYTDTDHGHEWAHDTAKTMAHVLHSTAKALASSPIPPRS</sequence>
<dbReference type="RefSeq" id="WP_121390004.1">
    <property type="nucleotide sequence ID" value="NZ_RCDD01000001.1"/>
</dbReference>
<accession>A0A421BAD9</accession>
<dbReference type="EMBL" id="RCDD01000001">
    <property type="protein sequence ID" value="RLK61334.1"/>
    <property type="molecule type" value="Genomic_DNA"/>
</dbReference>
<dbReference type="Gene3D" id="3.40.50.360">
    <property type="match status" value="1"/>
</dbReference>
<evidence type="ECO:0000313" key="3">
    <source>
        <dbReference type="Proteomes" id="UP000282454"/>
    </source>
</evidence>
<proteinExistence type="predicted"/>
<comment type="caution">
    <text evidence="2">The sequence shown here is derived from an EMBL/GenBank/DDBJ whole genome shotgun (WGS) entry which is preliminary data.</text>
</comment>
<name>A0A421BAD9_9PSEU</name>
<protein>
    <submittedName>
        <fullName evidence="2">Multimeric flavodoxin WrbA</fullName>
    </submittedName>
</protein>
<reference evidence="2 3" key="1">
    <citation type="submission" date="2018-10" db="EMBL/GenBank/DDBJ databases">
        <title>Genomic Encyclopedia of Archaeal and Bacterial Type Strains, Phase II (KMG-II): from individual species to whole genera.</title>
        <authorList>
            <person name="Goeker M."/>
        </authorList>
    </citation>
    <scope>NUCLEOTIDE SEQUENCE [LARGE SCALE GENOMIC DNA]</scope>
    <source>
        <strain evidence="2 3">DSM 45657</strain>
    </source>
</reference>
<organism evidence="2 3">
    <name type="scientific">Actinokineospora cianjurensis</name>
    <dbReference type="NCBI Taxonomy" id="585224"/>
    <lineage>
        <taxon>Bacteria</taxon>
        <taxon>Bacillati</taxon>
        <taxon>Actinomycetota</taxon>
        <taxon>Actinomycetes</taxon>
        <taxon>Pseudonocardiales</taxon>
        <taxon>Pseudonocardiaceae</taxon>
        <taxon>Actinokineospora</taxon>
    </lineage>
</organism>
<dbReference type="Proteomes" id="UP000282454">
    <property type="component" value="Unassembled WGS sequence"/>
</dbReference>
<feature type="domain" description="NADPH-dependent FMN reductase-like" evidence="1">
    <location>
        <begin position="1"/>
        <end position="129"/>
    </location>
</feature>
<dbReference type="SUPFAM" id="SSF52218">
    <property type="entry name" value="Flavoproteins"/>
    <property type="match status" value="1"/>
</dbReference>
<evidence type="ECO:0000259" key="1">
    <source>
        <dbReference type="Pfam" id="PF03358"/>
    </source>
</evidence>
<dbReference type="AlphaFoldDB" id="A0A421BAD9"/>
<evidence type="ECO:0000313" key="2">
    <source>
        <dbReference type="EMBL" id="RLK61334.1"/>
    </source>
</evidence>
<gene>
    <name evidence="2" type="ORF">CLV68_1871</name>
</gene>
<dbReference type="OrthoDB" id="8853249at2"/>